<dbReference type="InterPro" id="IPR003594">
    <property type="entry name" value="HATPase_dom"/>
</dbReference>
<dbReference type="Pfam" id="PF13581">
    <property type="entry name" value="HATPase_c_2"/>
    <property type="match status" value="1"/>
</dbReference>
<proteinExistence type="predicted"/>
<dbReference type="GO" id="GO:0004674">
    <property type="term" value="F:protein serine/threonine kinase activity"/>
    <property type="evidence" value="ECO:0007669"/>
    <property type="project" value="UniProtKB-KW"/>
</dbReference>
<evidence type="ECO:0000259" key="2">
    <source>
        <dbReference type="Pfam" id="PF13581"/>
    </source>
</evidence>
<dbReference type="InterPro" id="IPR050267">
    <property type="entry name" value="Anti-sigma-factor_SerPK"/>
</dbReference>
<dbReference type="InterPro" id="IPR036890">
    <property type="entry name" value="HATPase_C_sf"/>
</dbReference>
<keyword evidence="3" id="KW-0547">Nucleotide-binding</keyword>
<gene>
    <name evidence="3" type="ORF">ENG47_04335</name>
</gene>
<dbReference type="SUPFAM" id="SSF55874">
    <property type="entry name" value="ATPase domain of HSP90 chaperone/DNA topoisomerase II/histidine kinase"/>
    <property type="match status" value="1"/>
</dbReference>
<dbReference type="AlphaFoldDB" id="A0A7V0N135"/>
<comment type="caution">
    <text evidence="3">The sequence shown here is derived from an EMBL/GenBank/DDBJ whole genome shotgun (WGS) entry which is preliminary data.</text>
</comment>
<organism evidence="3">
    <name type="scientific">Aerophobetes bacterium</name>
    <dbReference type="NCBI Taxonomy" id="2030807"/>
    <lineage>
        <taxon>Bacteria</taxon>
        <taxon>Candidatus Aerophobota</taxon>
    </lineage>
</organism>
<name>A0A7V0N135_UNCAE</name>
<dbReference type="Proteomes" id="UP000885660">
    <property type="component" value="Unassembled WGS sequence"/>
</dbReference>
<evidence type="ECO:0000313" key="3">
    <source>
        <dbReference type="EMBL" id="HDN84967.1"/>
    </source>
</evidence>
<feature type="domain" description="Histidine kinase/HSP90-like ATPase" evidence="2">
    <location>
        <begin position="11"/>
        <end position="135"/>
    </location>
</feature>
<keyword evidence="1" id="KW-0418">Kinase</keyword>
<accession>A0A7V0N135</accession>
<reference evidence="3" key="1">
    <citation type="journal article" date="2020" name="mSystems">
        <title>Genome- and Community-Level Interaction Insights into Carbon Utilization and Element Cycling Functions of Hydrothermarchaeota in Hydrothermal Sediment.</title>
        <authorList>
            <person name="Zhou Z."/>
            <person name="Liu Y."/>
            <person name="Xu W."/>
            <person name="Pan J."/>
            <person name="Luo Z.H."/>
            <person name="Li M."/>
        </authorList>
    </citation>
    <scope>NUCLEOTIDE SEQUENCE [LARGE SCALE GENOMIC DNA]</scope>
    <source>
        <strain evidence="3">HyVt-219</strain>
    </source>
</reference>
<evidence type="ECO:0000256" key="1">
    <source>
        <dbReference type="ARBA" id="ARBA00022527"/>
    </source>
</evidence>
<dbReference type="PANTHER" id="PTHR35526">
    <property type="entry name" value="ANTI-SIGMA-F FACTOR RSBW-RELATED"/>
    <property type="match status" value="1"/>
</dbReference>
<dbReference type="CDD" id="cd16936">
    <property type="entry name" value="HATPase_RsbW-like"/>
    <property type="match status" value="1"/>
</dbReference>
<keyword evidence="3" id="KW-0067">ATP-binding</keyword>
<dbReference type="EMBL" id="DRBC01000262">
    <property type="protein sequence ID" value="HDN84967.1"/>
    <property type="molecule type" value="Genomic_DNA"/>
</dbReference>
<dbReference type="Gene3D" id="3.30.565.10">
    <property type="entry name" value="Histidine kinase-like ATPase, C-terminal domain"/>
    <property type="match status" value="1"/>
</dbReference>
<protein>
    <submittedName>
        <fullName evidence="3">ATP-binding protein</fullName>
    </submittedName>
</protein>
<sequence length="143" mass="16458">MEKIPLSITLKASLENLDKVNRFVHQWSKKVGLSSQSEKDILLAVEEAYVNITKYAYPESTGRVTIYSRIDKDRLIIKIKDEGIPFNPLQFTKAEFNTSLKERKVGGLGIFLMRNFVDGVEYERKGNCNLLTLIKKKSRDIFN</sequence>
<dbReference type="GO" id="GO:0005524">
    <property type="term" value="F:ATP binding"/>
    <property type="evidence" value="ECO:0007669"/>
    <property type="project" value="UniProtKB-KW"/>
</dbReference>
<keyword evidence="1" id="KW-0808">Transferase</keyword>
<keyword evidence="1" id="KW-0723">Serine/threonine-protein kinase</keyword>
<dbReference type="PANTHER" id="PTHR35526:SF6">
    <property type="entry name" value="SLR1861 PROTEIN"/>
    <property type="match status" value="1"/>
</dbReference>